<evidence type="ECO:0000313" key="1">
    <source>
        <dbReference type="EMBL" id="KAJ9539193.1"/>
    </source>
</evidence>
<dbReference type="SUPFAM" id="SSF55856">
    <property type="entry name" value="Cytochrome b5-like heme/steroid binding domain"/>
    <property type="match status" value="1"/>
</dbReference>
<reference evidence="1" key="1">
    <citation type="submission" date="2023-03" db="EMBL/GenBank/DDBJ databases">
        <title>Chromosome-scale reference genome and RAD-based genetic map of yellow starthistle (Centaurea solstitialis) reveal putative structural variation and QTLs associated with invader traits.</title>
        <authorList>
            <person name="Reatini B."/>
            <person name="Cang F.A."/>
            <person name="Jiang Q."/>
            <person name="Mckibben M.T.W."/>
            <person name="Barker M.S."/>
            <person name="Rieseberg L.H."/>
            <person name="Dlugosch K.M."/>
        </authorList>
    </citation>
    <scope>NUCLEOTIDE SEQUENCE</scope>
    <source>
        <strain evidence="1">CAN-66</strain>
        <tissue evidence="1">Leaf</tissue>
    </source>
</reference>
<dbReference type="EMBL" id="JARYMX010000008">
    <property type="protein sequence ID" value="KAJ9539193.1"/>
    <property type="molecule type" value="Genomic_DNA"/>
</dbReference>
<proteinExistence type="predicted"/>
<dbReference type="Gene3D" id="3.10.120.10">
    <property type="entry name" value="Cytochrome b5-like heme/steroid binding domain"/>
    <property type="match status" value="1"/>
</dbReference>
<organism evidence="1 2">
    <name type="scientific">Centaurea solstitialis</name>
    <name type="common">yellow star-thistle</name>
    <dbReference type="NCBI Taxonomy" id="347529"/>
    <lineage>
        <taxon>Eukaryota</taxon>
        <taxon>Viridiplantae</taxon>
        <taxon>Streptophyta</taxon>
        <taxon>Embryophyta</taxon>
        <taxon>Tracheophyta</taxon>
        <taxon>Spermatophyta</taxon>
        <taxon>Magnoliopsida</taxon>
        <taxon>eudicotyledons</taxon>
        <taxon>Gunneridae</taxon>
        <taxon>Pentapetalae</taxon>
        <taxon>asterids</taxon>
        <taxon>campanulids</taxon>
        <taxon>Asterales</taxon>
        <taxon>Asteraceae</taxon>
        <taxon>Carduoideae</taxon>
        <taxon>Cardueae</taxon>
        <taxon>Centaureinae</taxon>
        <taxon>Centaurea</taxon>
    </lineage>
</organism>
<dbReference type="Proteomes" id="UP001172457">
    <property type="component" value="Chromosome 8"/>
</dbReference>
<name>A0AA38SHZ1_9ASTR</name>
<comment type="caution">
    <text evidence="1">The sequence shown here is derived from an EMBL/GenBank/DDBJ whole genome shotgun (WGS) entry which is preliminary data.</text>
</comment>
<sequence>MLNIVDLENRTIYKEEEEDQEMTSSEAKILSFEEVSKHNQKSDCWLIISGKTAMGYDGKIAVIWWCTLGGSCEARRKRDYGELGMSI</sequence>
<keyword evidence="2" id="KW-1185">Reference proteome</keyword>
<evidence type="ECO:0000313" key="2">
    <source>
        <dbReference type="Proteomes" id="UP001172457"/>
    </source>
</evidence>
<dbReference type="AlphaFoldDB" id="A0AA38SHZ1"/>
<protein>
    <submittedName>
        <fullName evidence="1">Uncharacterized protein</fullName>
    </submittedName>
</protein>
<dbReference type="InterPro" id="IPR036400">
    <property type="entry name" value="Cyt_B5-like_heme/steroid_sf"/>
</dbReference>
<accession>A0AA38SHZ1</accession>
<gene>
    <name evidence="1" type="ORF">OSB04_031926</name>
</gene>